<evidence type="ECO:0000256" key="7">
    <source>
        <dbReference type="ARBA" id="ARBA00023242"/>
    </source>
</evidence>
<evidence type="ECO:0000313" key="13">
    <source>
        <dbReference type="Proteomes" id="UP001281761"/>
    </source>
</evidence>
<accession>A0ABQ9XWD9</accession>
<dbReference type="Pfam" id="PF22536">
    <property type="entry name" value="WHD_POLR3C"/>
    <property type="match status" value="1"/>
</dbReference>
<evidence type="ECO:0000313" key="12">
    <source>
        <dbReference type="EMBL" id="KAK2955797.1"/>
    </source>
</evidence>
<feature type="domain" description="RNA polymerase III subunit RPC82-related helix-turn-helix" evidence="10">
    <location>
        <begin position="8"/>
        <end position="65"/>
    </location>
</feature>
<dbReference type="Gene3D" id="1.10.150.670">
    <property type="entry name" value="Crossover junction endonuclease EME1, DNA-binding domain"/>
    <property type="match status" value="1"/>
</dbReference>
<keyword evidence="13" id="KW-1185">Reference proteome</keyword>
<evidence type="ECO:0000256" key="6">
    <source>
        <dbReference type="ARBA" id="ARBA00023163"/>
    </source>
</evidence>
<dbReference type="InterPro" id="IPR055207">
    <property type="entry name" value="POLR3C_WHD"/>
</dbReference>
<reference evidence="12 13" key="1">
    <citation type="journal article" date="2022" name="bioRxiv">
        <title>Genomics of Preaxostyla Flagellates Illuminates Evolutionary Transitions and the Path Towards Mitochondrial Loss.</title>
        <authorList>
            <person name="Novak L.V.F."/>
            <person name="Treitli S.C."/>
            <person name="Pyrih J."/>
            <person name="Halakuc P."/>
            <person name="Pipaliya S.V."/>
            <person name="Vacek V."/>
            <person name="Brzon O."/>
            <person name="Soukal P."/>
            <person name="Eme L."/>
            <person name="Dacks J.B."/>
            <person name="Karnkowska A."/>
            <person name="Elias M."/>
            <person name="Hampl V."/>
        </authorList>
    </citation>
    <scope>NUCLEOTIDE SEQUENCE [LARGE SCALE GENOMIC DNA]</scope>
    <source>
        <strain evidence="12">NAU3</strain>
        <tissue evidence="12">Gut</tissue>
    </source>
</reference>
<dbReference type="Pfam" id="PF08221">
    <property type="entry name" value="HTH_9"/>
    <property type="match status" value="1"/>
</dbReference>
<comment type="subunit">
    <text evidence="3 8">Component of the RNA polymerase III (Pol III) complex consisting of 17 subunits.</text>
</comment>
<feature type="region of interest" description="Disordered" evidence="9">
    <location>
        <begin position="308"/>
        <end position="335"/>
    </location>
</feature>
<comment type="caution">
    <text evidence="12">The sequence shown here is derived from an EMBL/GenBank/DDBJ whole genome shotgun (WGS) entry which is preliminary data.</text>
</comment>
<feature type="compositionally biased region" description="Low complexity" evidence="9">
    <location>
        <begin position="214"/>
        <end position="235"/>
    </location>
</feature>
<dbReference type="InterPro" id="IPR036390">
    <property type="entry name" value="WH_DNA-bd_sf"/>
</dbReference>
<name>A0ABQ9XWD9_9EUKA</name>
<comment type="similarity">
    <text evidence="2">Belongs to the RNA polymerase beta chain family.</text>
</comment>
<comment type="subcellular location">
    <subcellularLocation>
        <location evidence="1 8">Nucleus</location>
    </subcellularLocation>
</comment>
<organism evidence="12 13">
    <name type="scientific">Blattamonas nauphoetae</name>
    <dbReference type="NCBI Taxonomy" id="2049346"/>
    <lineage>
        <taxon>Eukaryota</taxon>
        <taxon>Metamonada</taxon>
        <taxon>Preaxostyla</taxon>
        <taxon>Oxymonadida</taxon>
        <taxon>Blattamonas</taxon>
    </lineage>
</organism>
<evidence type="ECO:0000256" key="2">
    <source>
        <dbReference type="ARBA" id="ARBA00006835"/>
    </source>
</evidence>
<dbReference type="Proteomes" id="UP001281761">
    <property type="component" value="Unassembled WGS sequence"/>
</dbReference>
<keyword evidence="5 8" id="KW-0240">DNA-directed RNA polymerase</keyword>
<evidence type="ECO:0000259" key="10">
    <source>
        <dbReference type="Pfam" id="PF08221"/>
    </source>
</evidence>
<dbReference type="SUPFAM" id="SSF46785">
    <property type="entry name" value="Winged helix' DNA-binding domain"/>
    <property type="match status" value="1"/>
</dbReference>
<dbReference type="PANTHER" id="PTHR12949:SF0">
    <property type="entry name" value="DNA-DIRECTED RNA POLYMERASE III SUBUNIT RPC3"/>
    <property type="match status" value="1"/>
</dbReference>
<dbReference type="PANTHER" id="PTHR12949">
    <property type="entry name" value="RNA POLYMERASE III DNA DIRECTED -RELATED"/>
    <property type="match status" value="1"/>
</dbReference>
<dbReference type="Gene3D" id="1.10.10.10">
    <property type="entry name" value="Winged helix-like DNA-binding domain superfamily/Winged helix DNA-binding domain"/>
    <property type="match status" value="3"/>
</dbReference>
<evidence type="ECO:0000256" key="3">
    <source>
        <dbReference type="ARBA" id="ARBA00011206"/>
    </source>
</evidence>
<comment type="function">
    <text evidence="8">DNA-dependent RNA polymerase catalyzes the transcription of DNA into RNA using the four ribonucleoside triphosphates as substrates. Specific core component of RNA polymerase III which synthesizes small RNAs, such as 5S rRNA and tRNAs.</text>
</comment>
<evidence type="ECO:0000259" key="11">
    <source>
        <dbReference type="Pfam" id="PF22536"/>
    </source>
</evidence>
<comment type="similarity">
    <text evidence="8">Belongs to the eukaryotic RPC3/POLR3C RNA polymerase subunit family.</text>
</comment>
<evidence type="ECO:0000256" key="4">
    <source>
        <dbReference type="ARBA" id="ARBA00016689"/>
    </source>
</evidence>
<evidence type="ECO:0000256" key="9">
    <source>
        <dbReference type="SAM" id="MobiDB-lite"/>
    </source>
</evidence>
<dbReference type="GO" id="GO:0000428">
    <property type="term" value="C:DNA-directed RNA polymerase complex"/>
    <property type="evidence" value="ECO:0007669"/>
    <property type="project" value="UniProtKB-KW"/>
</dbReference>
<feature type="region of interest" description="Disordered" evidence="9">
    <location>
        <begin position="214"/>
        <end position="247"/>
    </location>
</feature>
<dbReference type="InterPro" id="IPR042530">
    <property type="entry name" value="EME1/EME2_C"/>
</dbReference>
<sequence>MHRTGSKLISVIVLHRFGDNSRTLVEFLISNPGSTIHDLVESTKMSLRTIQTTLLNLIQHGVILFEIVAIPNLDFSPQPKPKQMVTLFYVDEIGTMSFLRYPRMMQYIQSSYHLLSSLFFDELIVQGRASFVELVAKIKERSSSMDPELHQQIIQRPTDEFWHHFSTLLQDKYVVQVSALRTTGKKSSRDDDDDKSDNSVSLFGTPVAQSSVLFPPQQSSQQKSLQKKTPSSSLAKGKKKRGKKATAAMVEDFPGTQCQPHFLLHEHGTYCIHYSSIFGAIKDKLIDDFIRTEIKFTIGTTQVRKRTYTGGRGGFGRGRDGGGGRGNTDGPFVRPSLNQQEDVVENTEDIDEKNRNGLAIWHILQTDDYASTKQIADTAQLNLPDVNRYLFALLRNNLVHYQEIPQTAENRPQKTTYLWRKDTSTITQVFLDRCYMAASRLLMRYFRELDLFQVFYGADSSSNPRLQDVGLSRIPGLPPVFVSHSLSKEDSEKRRMMRDALTSIFLMHFHTPCCGLVNYVQTLMEMELNGLSVFEYTQQKQLSEFIISLTAALEKNIKRTQKTIFVKSSKKSLCTPQQTYEKMLCEIDGITPIVAQSIIGTYPTFQSLFTAYNNPDAIVYPVQMPWEDHEDFLNQSQTNAVVAHPVANIQRGKQKKVIGRAICDRIRTIITSEDPSHSLIGPPD</sequence>
<keyword evidence="7 8" id="KW-0539">Nucleus</keyword>
<evidence type="ECO:0000256" key="8">
    <source>
        <dbReference type="RuleBase" id="RU367076"/>
    </source>
</evidence>
<dbReference type="InterPro" id="IPR013197">
    <property type="entry name" value="RNA_pol_III_RPC82-rel_HTH"/>
</dbReference>
<gene>
    <name evidence="12" type="ORF">BLNAU_9148</name>
</gene>
<keyword evidence="6 8" id="KW-0804">Transcription</keyword>
<evidence type="ECO:0000256" key="5">
    <source>
        <dbReference type="ARBA" id="ARBA00022478"/>
    </source>
</evidence>
<dbReference type="EMBL" id="JARBJD010000062">
    <property type="protein sequence ID" value="KAK2955797.1"/>
    <property type="molecule type" value="Genomic_DNA"/>
</dbReference>
<feature type="domain" description="DNA-directed RNA polymerase III subunit RPC3 winged-helix" evidence="11">
    <location>
        <begin position="359"/>
        <end position="420"/>
    </location>
</feature>
<protein>
    <recommendedName>
        <fullName evidence="4 8">DNA-directed RNA polymerase III subunit RPC3</fullName>
        <shortName evidence="8">RNA polymerase III subunit C3</shortName>
    </recommendedName>
</protein>
<dbReference type="InterPro" id="IPR036388">
    <property type="entry name" value="WH-like_DNA-bd_sf"/>
</dbReference>
<dbReference type="InterPro" id="IPR039748">
    <property type="entry name" value="RPC3"/>
</dbReference>
<evidence type="ECO:0000256" key="1">
    <source>
        <dbReference type="ARBA" id="ARBA00004123"/>
    </source>
</evidence>
<proteinExistence type="inferred from homology"/>